<dbReference type="SUPFAM" id="SSF69318">
    <property type="entry name" value="Integrin alpha N-terminal domain"/>
    <property type="match status" value="1"/>
</dbReference>
<dbReference type="NCBIfam" id="TIGR03803">
    <property type="entry name" value="Gloeo_Verruco"/>
    <property type="match status" value="4"/>
</dbReference>
<keyword evidence="4" id="KW-1185">Reference proteome</keyword>
<sequence>MSSRCSMQRGASRRSLSGTVNSRISSLMGVAFAMALSSAAHAAAPHVSQTAMPGTSQGINGLAQPISLIVGNDGNVYGVAGVGGIPGRGGIFSVTPAGSYTDLYEMTANDGVPLNGSYPFSGNEYGPKLSQMSNGTLLFSSAFLGPPLVNENEAPEGTVSTLSSAGSLTNLFTFSVTPSDGGGLWSSSSGACPTGLFQGADGNFYGYTMCSAMMTTSQGTVSSPSVVFRVTPGGVETPIYVSTDALPPNTLQMDQNGEFYGSLPQGAISGSAGDILFEMNSGGDRTLLYTLDSADGNSITSLTKDAQGNLFGATSWGGAGGAGTIFEYSAAGQFSVLYSFSYANNDGSVYGEPTVVPSLIVGADGNLYGVTTIGGTANSGTVFRVSPKGVFTSLYSFTGQQANGGYWPNAVLQGSGRAFYGTTQLGGANGGGEVFRLTVPVADDLIGSGRSSVMSYGPGELSTLNSINNGSAVMQAIAQGYYPAAVGDFNGDGIADILWTSAKNDMYIWFGSASGYVPKYYGTVPSGSQIVGAGDMNNDGVDDIVFNNVSQHLLSYVLMGDPSAWPIYKTVSYTPGYYPIAIGDFNGDGYADIVWTSAKNDIYIWFAGANGFTSKYITTFPPGWLLEGRGDLDGNGTADLVWVNASGTEWGYWMMSNSGAVQQIVVEPIPPQLQGYHIATVADFNGDGRADILWTNGMNTMLMTNQGTACNPNSGCSFTLSTPSFVVPSGQVIFNSGLPSTVPIWAN</sequence>
<feature type="chain" id="PRO_5018770076" description="VCBS repeat-containing protein" evidence="2">
    <location>
        <begin position="43"/>
        <end position="747"/>
    </location>
</feature>
<evidence type="ECO:0000313" key="4">
    <source>
        <dbReference type="Proteomes" id="UP000267077"/>
    </source>
</evidence>
<dbReference type="InterPro" id="IPR022519">
    <property type="entry name" value="Gloeo/Verruco_rpt"/>
</dbReference>
<reference evidence="3 4" key="1">
    <citation type="submission" date="2018-12" db="EMBL/GenBank/DDBJ databases">
        <title>Dyella dinghuensis sp. nov. DHOA06 and Dyella choica sp. nov. 4M-K27, isolated from forest soil.</title>
        <authorList>
            <person name="Qiu L.-H."/>
            <person name="Gao Z.-H."/>
        </authorList>
    </citation>
    <scope>NUCLEOTIDE SEQUENCE [LARGE SCALE GENOMIC DNA]</scope>
    <source>
        <strain evidence="3 4">DHOA06</strain>
    </source>
</reference>
<organism evidence="3 4">
    <name type="scientific">Dyella dinghuensis</name>
    <dbReference type="NCBI Taxonomy" id="1920169"/>
    <lineage>
        <taxon>Bacteria</taxon>
        <taxon>Pseudomonadati</taxon>
        <taxon>Pseudomonadota</taxon>
        <taxon>Gammaproteobacteria</taxon>
        <taxon>Lysobacterales</taxon>
        <taxon>Rhodanobacteraceae</taxon>
        <taxon>Dyella</taxon>
    </lineage>
</organism>
<dbReference type="Gene3D" id="2.130.10.130">
    <property type="entry name" value="Integrin alpha, N-terminal"/>
    <property type="match status" value="2"/>
</dbReference>
<feature type="signal peptide" evidence="2">
    <location>
        <begin position="1"/>
        <end position="42"/>
    </location>
</feature>
<dbReference type="Pfam" id="PF01839">
    <property type="entry name" value="FG-GAP"/>
    <property type="match status" value="1"/>
</dbReference>
<dbReference type="PANTHER" id="PTHR46580:SF2">
    <property type="entry name" value="MAM DOMAIN-CONTAINING PROTEIN"/>
    <property type="match status" value="1"/>
</dbReference>
<dbReference type="AlphaFoldDB" id="A0A3S0QXG3"/>
<evidence type="ECO:0000313" key="3">
    <source>
        <dbReference type="EMBL" id="RUL64159.1"/>
    </source>
</evidence>
<evidence type="ECO:0008006" key="5">
    <source>
        <dbReference type="Google" id="ProtNLM"/>
    </source>
</evidence>
<accession>A0A3S0QXG3</accession>
<dbReference type="PANTHER" id="PTHR46580">
    <property type="entry name" value="SENSOR KINASE-RELATED"/>
    <property type="match status" value="1"/>
</dbReference>
<dbReference type="Proteomes" id="UP000267077">
    <property type="component" value="Unassembled WGS sequence"/>
</dbReference>
<evidence type="ECO:0000256" key="2">
    <source>
        <dbReference type="SAM" id="SignalP"/>
    </source>
</evidence>
<comment type="caution">
    <text evidence="3">The sequence shown here is derived from an EMBL/GenBank/DDBJ whole genome shotgun (WGS) entry which is preliminary data.</text>
</comment>
<dbReference type="InterPro" id="IPR013517">
    <property type="entry name" value="FG-GAP"/>
</dbReference>
<dbReference type="InterPro" id="IPR028994">
    <property type="entry name" value="Integrin_alpha_N"/>
</dbReference>
<dbReference type="Pfam" id="PF13517">
    <property type="entry name" value="FG-GAP_3"/>
    <property type="match status" value="2"/>
</dbReference>
<proteinExistence type="predicted"/>
<name>A0A3S0QXG3_9GAMM</name>
<evidence type="ECO:0000256" key="1">
    <source>
        <dbReference type="ARBA" id="ARBA00022729"/>
    </source>
</evidence>
<keyword evidence="1 2" id="KW-0732">Signal</keyword>
<dbReference type="EMBL" id="RYZR01000005">
    <property type="protein sequence ID" value="RUL64159.1"/>
    <property type="molecule type" value="Genomic_DNA"/>
</dbReference>
<gene>
    <name evidence="3" type="ORF">EKH79_08880</name>
</gene>
<protein>
    <recommendedName>
        <fullName evidence="5">VCBS repeat-containing protein</fullName>
    </recommendedName>
</protein>